<reference evidence="3" key="1">
    <citation type="submission" date="2014-11" db="EMBL/GenBank/DDBJ databases">
        <authorList>
            <person name="Otto D Thomas"/>
            <person name="Naeem Raeece"/>
        </authorList>
    </citation>
    <scope>NUCLEOTIDE SEQUENCE</scope>
</reference>
<feature type="compositionally biased region" description="Polar residues" evidence="1">
    <location>
        <begin position="280"/>
        <end position="293"/>
    </location>
</feature>
<feature type="compositionally biased region" description="Basic residues" evidence="1">
    <location>
        <begin position="308"/>
        <end position="331"/>
    </location>
</feature>
<protein>
    <submittedName>
        <fullName evidence="3">Uncharacterized protein</fullName>
    </submittedName>
</protein>
<organism evidence="3">
    <name type="scientific">Chromera velia CCMP2878</name>
    <dbReference type="NCBI Taxonomy" id="1169474"/>
    <lineage>
        <taxon>Eukaryota</taxon>
        <taxon>Sar</taxon>
        <taxon>Alveolata</taxon>
        <taxon>Colpodellida</taxon>
        <taxon>Chromeraceae</taxon>
        <taxon>Chromera</taxon>
    </lineage>
</organism>
<evidence type="ECO:0000313" key="3">
    <source>
        <dbReference type="EMBL" id="CEM42954.1"/>
    </source>
</evidence>
<dbReference type="EMBL" id="CDMZ01002574">
    <property type="protein sequence ID" value="CEM42954.1"/>
    <property type="molecule type" value="Genomic_DNA"/>
</dbReference>
<feature type="region of interest" description="Disordered" evidence="1">
    <location>
        <begin position="264"/>
        <end position="339"/>
    </location>
</feature>
<accession>A0A0G4HFR9</accession>
<evidence type="ECO:0000256" key="1">
    <source>
        <dbReference type="SAM" id="MobiDB-lite"/>
    </source>
</evidence>
<keyword evidence="2" id="KW-0732">Signal</keyword>
<dbReference type="VEuPathDB" id="CryptoDB:Cvel_27168"/>
<proteinExistence type="predicted"/>
<gene>
    <name evidence="3" type="ORF">Cvel_27168</name>
</gene>
<feature type="signal peptide" evidence="2">
    <location>
        <begin position="1"/>
        <end position="19"/>
    </location>
</feature>
<name>A0A0G4HFR9_9ALVE</name>
<sequence length="546" mass="62548">MRGLALLCLFLRSTISTCAESTRKDWALTDSGSTSVSGLEFAETAGADNLMYLEEKEEKEEKEDCHIEPGGSQCSLRVRVVNSYFHFHTEVVEGLIEQLHHLGHTVLFNEDLGHLPTDILTKTYKRSDGPAEVAFFTTADTIEAEGLDLLPEVISETGAKVFLLLVHELFNLHFVKERLDRFAPDLPSDLSIHLVALHPHVARRIGDSMLSDDDEDTKWIPQVSRNVSWLFIAKSLPIVLKPPESTQRDDLLLDLLGRVQCQSKQEFKVPNGPQRRNPKSSRSQNEFANTLARTAQEGLGEGVEKTPKTRRLGKGKGRRRTEKNWHRSKRKPPPEFEGVAMQGILDDKRRNYKLLLKALLWYRNAKFCFRNRFFCYRSRLFWYRNSSLRFEKTPGGVVSNKVLSQNEMNPSLHLRAVGRVEPWFEFDVPEHLKEDTRLVKFETDIVDRRDFVLYNSCTIALLTGFPSDAYRNGTKTSSTIQLALSTGWWTRSYISFFELLESVSWGEYLDKRAAVERAHRRLTEESAQRMQDLLGRGEAFLHVATS</sequence>
<dbReference type="AlphaFoldDB" id="A0A0G4HFR9"/>
<feature type="chain" id="PRO_5005191931" evidence="2">
    <location>
        <begin position="20"/>
        <end position="546"/>
    </location>
</feature>
<evidence type="ECO:0000256" key="2">
    <source>
        <dbReference type="SAM" id="SignalP"/>
    </source>
</evidence>